<feature type="compositionally biased region" description="Basic and acidic residues" evidence="1">
    <location>
        <begin position="544"/>
        <end position="560"/>
    </location>
</feature>
<dbReference type="HOGENOM" id="CLU_460252_0_0_1"/>
<dbReference type="InParanoid" id="B3MML2"/>
<keyword evidence="4" id="KW-1185">Reference proteome</keyword>
<protein>
    <submittedName>
        <fullName evidence="3">Uncharacterized protein</fullName>
    </submittedName>
</protein>
<dbReference type="eggNOG" id="ENOG502T9DT">
    <property type="taxonomic scope" value="Eukaryota"/>
</dbReference>
<dbReference type="AlphaFoldDB" id="B3MML2"/>
<reference evidence="3 4" key="1">
    <citation type="journal article" date="2007" name="Nature">
        <title>Evolution of genes and genomes on the Drosophila phylogeny.</title>
        <authorList>
            <consortium name="Drosophila 12 Genomes Consortium"/>
            <person name="Clark A.G."/>
            <person name="Eisen M.B."/>
            <person name="Smith D.R."/>
            <person name="Bergman C.M."/>
            <person name="Oliver B."/>
            <person name="Markow T.A."/>
            <person name="Kaufman T.C."/>
            <person name="Kellis M."/>
            <person name="Gelbart W."/>
            <person name="Iyer V.N."/>
            <person name="Pollard D.A."/>
            <person name="Sackton T.B."/>
            <person name="Larracuente A.M."/>
            <person name="Singh N.D."/>
            <person name="Abad J.P."/>
            <person name="Abt D.N."/>
            <person name="Adryan B."/>
            <person name="Aguade M."/>
            <person name="Akashi H."/>
            <person name="Anderson W.W."/>
            <person name="Aquadro C.F."/>
            <person name="Ardell D.H."/>
            <person name="Arguello R."/>
            <person name="Artieri C.G."/>
            <person name="Barbash D.A."/>
            <person name="Barker D."/>
            <person name="Barsanti P."/>
            <person name="Batterham P."/>
            <person name="Batzoglou S."/>
            <person name="Begun D."/>
            <person name="Bhutkar A."/>
            <person name="Blanco E."/>
            <person name="Bosak S.A."/>
            <person name="Bradley R.K."/>
            <person name="Brand A.D."/>
            <person name="Brent M.R."/>
            <person name="Brooks A.N."/>
            <person name="Brown R.H."/>
            <person name="Butlin R.K."/>
            <person name="Caggese C."/>
            <person name="Calvi B.R."/>
            <person name="Bernardo de Carvalho A."/>
            <person name="Caspi A."/>
            <person name="Castrezana S."/>
            <person name="Celniker S.E."/>
            <person name="Chang J.L."/>
            <person name="Chapple C."/>
            <person name="Chatterji S."/>
            <person name="Chinwalla A."/>
            <person name="Civetta A."/>
            <person name="Clifton S.W."/>
            <person name="Comeron J.M."/>
            <person name="Costello J.C."/>
            <person name="Coyne J.A."/>
            <person name="Daub J."/>
            <person name="David R.G."/>
            <person name="Delcher A.L."/>
            <person name="Delehaunty K."/>
            <person name="Do C.B."/>
            <person name="Ebling H."/>
            <person name="Edwards K."/>
            <person name="Eickbush T."/>
            <person name="Evans J.D."/>
            <person name="Filipski A."/>
            <person name="Findeiss S."/>
            <person name="Freyhult E."/>
            <person name="Fulton L."/>
            <person name="Fulton R."/>
            <person name="Garcia A.C."/>
            <person name="Gardiner A."/>
            <person name="Garfield D.A."/>
            <person name="Garvin B.E."/>
            <person name="Gibson G."/>
            <person name="Gilbert D."/>
            <person name="Gnerre S."/>
            <person name="Godfrey J."/>
            <person name="Good R."/>
            <person name="Gotea V."/>
            <person name="Gravely B."/>
            <person name="Greenberg A.J."/>
            <person name="Griffiths-Jones S."/>
            <person name="Gross S."/>
            <person name="Guigo R."/>
            <person name="Gustafson E.A."/>
            <person name="Haerty W."/>
            <person name="Hahn M.W."/>
            <person name="Halligan D.L."/>
            <person name="Halpern A.L."/>
            <person name="Halter G.M."/>
            <person name="Han M.V."/>
            <person name="Heger A."/>
            <person name="Hillier L."/>
            <person name="Hinrichs A.S."/>
            <person name="Holmes I."/>
            <person name="Hoskins R.A."/>
            <person name="Hubisz M.J."/>
            <person name="Hultmark D."/>
            <person name="Huntley M.A."/>
            <person name="Jaffe D.B."/>
            <person name="Jagadeeshan S."/>
            <person name="Jeck W.R."/>
            <person name="Johnson J."/>
            <person name="Jones C.D."/>
            <person name="Jordan W.C."/>
            <person name="Karpen G.H."/>
            <person name="Kataoka E."/>
            <person name="Keightley P.D."/>
            <person name="Kheradpour P."/>
            <person name="Kirkness E.F."/>
            <person name="Koerich L.B."/>
            <person name="Kristiansen K."/>
            <person name="Kudrna D."/>
            <person name="Kulathinal R.J."/>
            <person name="Kumar S."/>
            <person name="Kwok R."/>
            <person name="Lander E."/>
            <person name="Langley C.H."/>
            <person name="Lapoint R."/>
            <person name="Lazzaro B.P."/>
            <person name="Lee S.J."/>
            <person name="Levesque L."/>
            <person name="Li R."/>
            <person name="Lin C.F."/>
            <person name="Lin M.F."/>
            <person name="Lindblad-Toh K."/>
            <person name="Llopart A."/>
            <person name="Long M."/>
            <person name="Low L."/>
            <person name="Lozovsky E."/>
            <person name="Lu J."/>
            <person name="Luo M."/>
            <person name="Machado C.A."/>
            <person name="Makalowski W."/>
            <person name="Marzo M."/>
            <person name="Matsuda M."/>
            <person name="Matzkin L."/>
            <person name="McAllister B."/>
            <person name="McBride C.S."/>
            <person name="McKernan B."/>
            <person name="McKernan K."/>
            <person name="Mendez-Lago M."/>
            <person name="Minx P."/>
            <person name="Mollenhauer M.U."/>
            <person name="Montooth K."/>
            <person name="Mount S.M."/>
            <person name="Mu X."/>
            <person name="Myers E."/>
            <person name="Negre B."/>
            <person name="Newfeld S."/>
            <person name="Nielsen R."/>
            <person name="Noor M.A."/>
            <person name="O'Grady P."/>
            <person name="Pachter L."/>
            <person name="Papaceit M."/>
            <person name="Parisi M.J."/>
            <person name="Parisi M."/>
            <person name="Parts L."/>
            <person name="Pedersen J.S."/>
            <person name="Pesole G."/>
            <person name="Phillippy A.M."/>
            <person name="Ponting C.P."/>
            <person name="Pop M."/>
            <person name="Porcelli D."/>
            <person name="Powell J.R."/>
            <person name="Prohaska S."/>
            <person name="Pruitt K."/>
            <person name="Puig M."/>
            <person name="Quesneville H."/>
            <person name="Ram K.R."/>
            <person name="Rand D."/>
            <person name="Rasmussen M.D."/>
            <person name="Reed L.K."/>
            <person name="Reenan R."/>
            <person name="Reily A."/>
            <person name="Remington K.A."/>
            <person name="Rieger T.T."/>
            <person name="Ritchie M.G."/>
            <person name="Robin C."/>
            <person name="Rogers Y.H."/>
            <person name="Rohde C."/>
            <person name="Rozas J."/>
            <person name="Rubenfield M.J."/>
            <person name="Ruiz A."/>
            <person name="Russo S."/>
            <person name="Salzberg S.L."/>
            <person name="Sanchez-Gracia A."/>
            <person name="Saranga D.J."/>
            <person name="Sato H."/>
            <person name="Schaeffer S.W."/>
            <person name="Schatz M.C."/>
            <person name="Schlenke T."/>
            <person name="Schwartz R."/>
            <person name="Segarra C."/>
            <person name="Singh R.S."/>
            <person name="Sirot L."/>
            <person name="Sirota M."/>
            <person name="Sisneros N.B."/>
            <person name="Smith C.D."/>
            <person name="Smith T.F."/>
            <person name="Spieth J."/>
            <person name="Stage D.E."/>
            <person name="Stark A."/>
            <person name="Stephan W."/>
            <person name="Strausberg R.L."/>
            <person name="Strempel S."/>
            <person name="Sturgill D."/>
            <person name="Sutton G."/>
            <person name="Sutton G.G."/>
            <person name="Tao W."/>
            <person name="Teichmann S."/>
            <person name="Tobari Y.N."/>
            <person name="Tomimura Y."/>
            <person name="Tsolas J.M."/>
            <person name="Valente V.L."/>
            <person name="Venter E."/>
            <person name="Venter J.C."/>
            <person name="Vicario S."/>
            <person name="Vieira F.G."/>
            <person name="Vilella A.J."/>
            <person name="Villasante A."/>
            <person name="Walenz B."/>
            <person name="Wang J."/>
            <person name="Wasserman M."/>
            <person name="Watts T."/>
            <person name="Wilson D."/>
            <person name="Wilson R.K."/>
            <person name="Wing R.A."/>
            <person name="Wolfner M.F."/>
            <person name="Wong A."/>
            <person name="Wong G.K."/>
            <person name="Wu C.I."/>
            <person name="Wu G."/>
            <person name="Yamamoto D."/>
            <person name="Yang H.P."/>
            <person name="Yang S.P."/>
            <person name="Yorke J.A."/>
            <person name="Yoshida K."/>
            <person name="Zdobnov E."/>
            <person name="Zhang P."/>
            <person name="Zhang Y."/>
            <person name="Zimin A.V."/>
            <person name="Baldwin J."/>
            <person name="Abdouelleil A."/>
            <person name="Abdulkadir J."/>
            <person name="Abebe A."/>
            <person name="Abera B."/>
            <person name="Abreu J."/>
            <person name="Acer S.C."/>
            <person name="Aftuck L."/>
            <person name="Alexander A."/>
            <person name="An P."/>
            <person name="Anderson E."/>
            <person name="Anderson S."/>
            <person name="Arachi H."/>
            <person name="Azer M."/>
            <person name="Bachantsang P."/>
            <person name="Barry A."/>
            <person name="Bayul T."/>
            <person name="Berlin A."/>
            <person name="Bessette D."/>
            <person name="Bloom T."/>
            <person name="Blye J."/>
            <person name="Boguslavskiy L."/>
            <person name="Bonnet C."/>
            <person name="Boukhgalter B."/>
            <person name="Bourzgui I."/>
            <person name="Brown A."/>
            <person name="Cahill P."/>
            <person name="Channer S."/>
            <person name="Cheshatsang Y."/>
            <person name="Chuda L."/>
            <person name="Citroen M."/>
            <person name="Collymore A."/>
            <person name="Cooke P."/>
            <person name="Costello M."/>
            <person name="D'Aco K."/>
            <person name="Daza R."/>
            <person name="De Haan G."/>
            <person name="DeGray S."/>
            <person name="DeMaso C."/>
            <person name="Dhargay N."/>
            <person name="Dooley K."/>
            <person name="Dooley E."/>
            <person name="Doricent M."/>
            <person name="Dorje P."/>
            <person name="Dorjee K."/>
            <person name="Dupes A."/>
            <person name="Elong R."/>
            <person name="Falk J."/>
            <person name="Farina A."/>
            <person name="Faro S."/>
            <person name="Ferguson D."/>
            <person name="Fisher S."/>
            <person name="Foley C.D."/>
            <person name="Franke A."/>
            <person name="Friedrich D."/>
            <person name="Gadbois L."/>
            <person name="Gearin G."/>
            <person name="Gearin C.R."/>
            <person name="Giannoukos G."/>
            <person name="Goode T."/>
            <person name="Graham J."/>
            <person name="Grandbois E."/>
            <person name="Grewal S."/>
            <person name="Gyaltsen K."/>
            <person name="Hafez N."/>
            <person name="Hagos B."/>
            <person name="Hall J."/>
            <person name="Henson C."/>
            <person name="Hollinger A."/>
            <person name="Honan T."/>
            <person name="Huard M.D."/>
            <person name="Hughes L."/>
            <person name="Hurhula B."/>
            <person name="Husby M.E."/>
            <person name="Kamat A."/>
            <person name="Kanga B."/>
            <person name="Kashin S."/>
            <person name="Khazanovich D."/>
            <person name="Kisner P."/>
            <person name="Lance K."/>
            <person name="Lara M."/>
            <person name="Lee W."/>
            <person name="Lennon N."/>
            <person name="Letendre F."/>
            <person name="LeVine R."/>
            <person name="Lipovsky A."/>
            <person name="Liu X."/>
            <person name="Liu J."/>
            <person name="Liu S."/>
            <person name="Lokyitsang T."/>
            <person name="Lokyitsang Y."/>
            <person name="Lubonja R."/>
            <person name="Lui A."/>
            <person name="MacDonald P."/>
            <person name="Magnisalis V."/>
            <person name="Maru K."/>
            <person name="Matthews C."/>
            <person name="McCusker W."/>
            <person name="McDonough S."/>
            <person name="Mehta T."/>
            <person name="Meldrim J."/>
            <person name="Meneus L."/>
            <person name="Mihai O."/>
            <person name="Mihalev A."/>
            <person name="Mihova T."/>
            <person name="Mittelman R."/>
            <person name="Mlenga V."/>
            <person name="Montmayeur A."/>
            <person name="Mulrain L."/>
            <person name="Navidi A."/>
            <person name="Naylor J."/>
            <person name="Negash T."/>
            <person name="Nguyen T."/>
            <person name="Nguyen N."/>
            <person name="Nicol R."/>
            <person name="Norbu C."/>
            <person name="Norbu N."/>
            <person name="Novod N."/>
            <person name="O'Neill B."/>
            <person name="Osman S."/>
            <person name="Markiewicz E."/>
            <person name="Oyono O.L."/>
            <person name="Patti C."/>
            <person name="Phunkhang P."/>
            <person name="Pierre F."/>
            <person name="Priest M."/>
            <person name="Raghuraman S."/>
            <person name="Rege F."/>
            <person name="Reyes R."/>
            <person name="Rise C."/>
            <person name="Rogov P."/>
            <person name="Ross K."/>
            <person name="Ryan E."/>
            <person name="Settipalli S."/>
            <person name="Shea T."/>
            <person name="Sherpa N."/>
            <person name="Shi L."/>
            <person name="Shih D."/>
            <person name="Sparrow T."/>
            <person name="Spaulding J."/>
            <person name="Stalker J."/>
            <person name="Stange-Thomann N."/>
            <person name="Stavropoulos S."/>
            <person name="Stone C."/>
            <person name="Strader C."/>
            <person name="Tesfaye S."/>
            <person name="Thomson T."/>
            <person name="Thoulutsang Y."/>
            <person name="Thoulutsang D."/>
            <person name="Topham K."/>
            <person name="Topping I."/>
            <person name="Tsamla T."/>
            <person name="Vassiliev H."/>
            <person name="Vo A."/>
            <person name="Wangchuk T."/>
            <person name="Wangdi T."/>
            <person name="Weiand M."/>
            <person name="Wilkinson J."/>
            <person name="Wilson A."/>
            <person name="Yadav S."/>
            <person name="Young G."/>
            <person name="Yu Q."/>
            <person name="Zembek L."/>
            <person name="Zhong D."/>
            <person name="Zimmer A."/>
            <person name="Zwirko Z."/>
            <person name="Jaffe D.B."/>
            <person name="Alvarez P."/>
            <person name="Brockman W."/>
            <person name="Butler J."/>
            <person name="Chin C."/>
            <person name="Gnerre S."/>
            <person name="Grabherr M."/>
            <person name="Kleber M."/>
            <person name="Mauceli E."/>
            <person name="MacCallum I."/>
        </authorList>
    </citation>
    <scope>NUCLEOTIDE SEQUENCE [LARGE SCALE GENOMIC DNA]</scope>
    <source>
        <strain evidence="4">Tucson 14024-0371.13</strain>
    </source>
</reference>
<feature type="compositionally biased region" description="Basic residues" evidence="1">
    <location>
        <begin position="239"/>
        <end position="253"/>
    </location>
</feature>
<feature type="region of interest" description="Disordered" evidence="1">
    <location>
        <begin position="234"/>
        <end position="285"/>
    </location>
</feature>
<evidence type="ECO:0000256" key="1">
    <source>
        <dbReference type="SAM" id="MobiDB-lite"/>
    </source>
</evidence>
<feature type="compositionally biased region" description="Basic and acidic residues" evidence="1">
    <location>
        <begin position="261"/>
        <end position="273"/>
    </location>
</feature>
<feature type="compositionally biased region" description="Low complexity" evidence="1">
    <location>
        <begin position="32"/>
        <end position="63"/>
    </location>
</feature>
<dbReference type="GeneID" id="6497928"/>
<feature type="compositionally biased region" description="Basic and acidic residues" evidence="1">
    <location>
        <begin position="468"/>
        <end position="506"/>
    </location>
</feature>
<name>B3MML2_DROAN</name>
<evidence type="ECO:0000256" key="2">
    <source>
        <dbReference type="SAM" id="SignalP"/>
    </source>
</evidence>
<gene>
    <name evidence="3" type="primary">Dana\GF15115</name>
    <name evidence="3" type="synonym">dana_GLEANR_15882</name>
    <name evidence="3" type="ORF">GF15115</name>
</gene>
<dbReference type="EMBL" id="CH902620">
    <property type="protein sequence ID" value="EDV30958.2"/>
    <property type="molecule type" value="Genomic_DNA"/>
</dbReference>
<dbReference type="OrthoDB" id="7867795at2759"/>
<feature type="region of interest" description="Disordered" evidence="1">
    <location>
        <begin position="578"/>
        <end position="607"/>
    </location>
</feature>
<feature type="compositionally biased region" description="Basic and acidic residues" evidence="1">
    <location>
        <begin position="83"/>
        <end position="96"/>
    </location>
</feature>
<feature type="signal peptide" evidence="2">
    <location>
        <begin position="1"/>
        <end position="25"/>
    </location>
</feature>
<feature type="region of interest" description="Disordered" evidence="1">
    <location>
        <begin position="372"/>
        <end position="407"/>
    </location>
</feature>
<feature type="compositionally biased region" description="Basic and acidic residues" evidence="1">
    <location>
        <begin position="385"/>
        <end position="398"/>
    </location>
</feature>
<feature type="chain" id="PRO_5006454840" evidence="2">
    <location>
        <begin position="26"/>
        <end position="645"/>
    </location>
</feature>
<keyword evidence="2" id="KW-0732">Signal</keyword>
<feature type="compositionally biased region" description="Basic and acidic residues" evidence="1">
    <location>
        <begin position="581"/>
        <end position="607"/>
    </location>
</feature>
<dbReference type="Proteomes" id="UP000007801">
    <property type="component" value="Unassembled WGS sequence"/>
</dbReference>
<evidence type="ECO:0000313" key="3">
    <source>
        <dbReference type="EMBL" id="EDV30958.2"/>
    </source>
</evidence>
<feature type="region of interest" description="Disordered" evidence="1">
    <location>
        <begin position="440"/>
        <end position="560"/>
    </location>
</feature>
<feature type="region of interest" description="Disordered" evidence="1">
    <location>
        <begin position="168"/>
        <end position="197"/>
    </location>
</feature>
<sequence>MIFNVKKMFLLGICLIASLYPVLLGAYPLDSPSSLRDSPSSFKDFPSSLKESSSRFKGSSKDSPASFKDSQSSFKDALSSVKDTPKNFKDSPESFKESLSSFKDSPESFRDSLSSFKDSLKDTKVPAAPLADPSEYPDLTNGLTDAEVQATLQDLSLEDLNSLEELLDEHSNRDEDADREASLRDQGRKSKVKLDSSFKDLDQSVDDSCVDDADCEPASTTRRATTTTVCTTTVCTTKRCSKRPSSKRPKTTRTCKPPTPKPKECSDDFEAPKTAKPKSKCKTPRDEECEADDFLCLARKKEKMRELSSNIQAGADSEDAVAPLEAPAEYKPGRELAGIEQIDEDIFPPLNDQGELLGDSFDFLKEPMLQAEAQSNLELGNPVQLEEKHQPSIERQDPENEASLGEEHQVNLDNFKTGNQANLEQELPVNLELGNVASLEQTQPVGVEQSDKMRSQESEGQALLESLDSSRDSLRTKKAAEAEKPVEEQLPRLAEKQPLVGKEEPVPLKTDQGKQAPAFDADSFISNNARDPPRYLIQMQDGFIRSDNDPGERRLRADRSQSEALNLDKLAVKEASPFYEEDSKLETEYKRNKRENKETDDAPETNKETYLKDLMDSFPRDQGGHINANVALRASNLAHMRIKRS</sequence>
<proteinExistence type="predicted"/>
<feature type="region of interest" description="Disordered" evidence="1">
    <location>
        <begin position="32"/>
        <end position="108"/>
    </location>
</feature>
<evidence type="ECO:0000313" key="4">
    <source>
        <dbReference type="Proteomes" id="UP000007801"/>
    </source>
</evidence>
<accession>B3MML2</accession>
<dbReference type="STRING" id="7217.B3MML2"/>
<dbReference type="KEGG" id="dan:6497928"/>
<organism evidence="3 4">
    <name type="scientific">Drosophila ananassae</name>
    <name type="common">Fruit fly</name>
    <dbReference type="NCBI Taxonomy" id="7217"/>
    <lineage>
        <taxon>Eukaryota</taxon>
        <taxon>Metazoa</taxon>
        <taxon>Ecdysozoa</taxon>
        <taxon>Arthropoda</taxon>
        <taxon>Hexapoda</taxon>
        <taxon>Insecta</taxon>
        <taxon>Pterygota</taxon>
        <taxon>Neoptera</taxon>
        <taxon>Endopterygota</taxon>
        <taxon>Diptera</taxon>
        <taxon>Brachycera</taxon>
        <taxon>Muscomorpha</taxon>
        <taxon>Ephydroidea</taxon>
        <taxon>Drosophilidae</taxon>
        <taxon>Drosophila</taxon>
        <taxon>Sophophora</taxon>
    </lineage>
</organism>